<dbReference type="NCBIfam" id="TIGR01509">
    <property type="entry name" value="HAD-SF-IA-v3"/>
    <property type="match status" value="1"/>
</dbReference>
<evidence type="ECO:0000313" key="1">
    <source>
        <dbReference type="EMBL" id="TYP55484.1"/>
    </source>
</evidence>
<dbReference type="GO" id="GO:0005829">
    <property type="term" value="C:cytosol"/>
    <property type="evidence" value="ECO:0007669"/>
    <property type="project" value="TreeGrafter"/>
</dbReference>
<dbReference type="EMBL" id="VNHO01000010">
    <property type="protein sequence ID" value="TYP55484.1"/>
    <property type="molecule type" value="Genomic_DNA"/>
</dbReference>
<evidence type="ECO:0000313" key="2">
    <source>
        <dbReference type="Proteomes" id="UP000322294"/>
    </source>
</evidence>
<dbReference type="InterPro" id="IPR023214">
    <property type="entry name" value="HAD_sf"/>
</dbReference>
<organism evidence="1 2">
    <name type="scientific">Thermosediminibacter litoriperuensis</name>
    <dbReference type="NCBI Taxonomy" id="291989"/>
    <lineage>
        <taxon>Bacteria</taxon>
        <taxon>Bacillati</taxon>
        <taxon>Bacillota</taxon>
        <taxon>Clostridia</taxon>
        <taxon>Thermosediminibacterales</taxon>
        <taxon>Thermosediminibacteraceae</taxon>
        <taxon>Thermosediminibacter</taxon>
    </lineage>
</organism>
<dbReference type="PANTHER" id="PTHR43434:SF1">
    <property type="entry name" value="PHOSPHOGLYCOLATE PHOSPHATASE"/>
    <property type="match status" value="1"/>
</dbReference>
<dbReference type="GO" id="GO:0008967">
    <property type="term" value="F:phosphoglycolate phosphatase activity"/>
    <property type="evidence" value="ECO:0007669"/>
    <property type="project" value="TreeGrafter"/>
</dbReference>
<dbReference type="InterPro" id="IPR050155">
    <property type="entry name" value="HAD-like_hydrolase_sf"/>
</dbReference>
<name>A0A5S5ASR6_9FIRM</name>
<protein>
    <submittedName>
        <fullName evidence="1">Phosphoglycolate phosphatase/pyrophosphatase PpaX</fullName>
    </submittedName>
</protein>
<dbReference type="NCBIfam" id="TIGR01549">
    <property type="entry name" value="HAD-SF-IA-v1"/>
    <property type="match status" value="1"/>
</dbReference>
<dbReference type="PANTHER" id="PTHR43434">
    <property type="entry name" value="PHOSPHOGLYCOLATE PHOSPHATASE"/>
    <property type="match status" value="1"/>
</dbReference>
<dbReference type="Pfam" id="PF13419">
    <property type="entry name" value="HAD_2"/>
    <property type="match status" value="1"/>
</dbReference>
<dbReference type="InterPro" id="IPR006439">
    <property type="entry name" value="HAD-SF_hydro_IA"/>
</dbReference>
<accession>A0A5S5ASR6</accession>
<dbReference type="Gene3D" id="3.40.50.1000">
    <property type="entry name" value="HAD superfamily/HAD-like"/>
    <property type="match status" value="1"/>
</dbReference>
<comment type="caution">
    <text evidence="1">The sequence shown here is derived from an EMBL/GenBank/DDBJ whole genome shotgun (WGS) entry which is preliminary data.</text>
</comment>
<dbReference type="Proteomes" id="UP000322294">
    <property type="component" value="Unassembled WGS sequence"/>
</dbReference>
<proteinExistence type="predicted"/>
<keyword evidence="2" id="KW-1185">Reference proteome</keyword>
<reference evidence="1 2" key="1">
    <citation type="submission" date="2019-07" db="EMBL/GenBank/DDBJ databases">
        <title>Genomic Encyclopedia of Type Strains, Phase I: the one thousand microbial genomes (KMG-I) project.</title>
        <authorList>
            <person name="Kyrpides N."/>
        </authorList>
    </citation>
    <scope>NUCLEOTIDE SEQUENCE [LARGE SCALE GENOMIC DNA]</scope>
    <source>
        <strain evidence="1 2">DSM 16647</strain>
    </source>
</reference>
<sequence>MLGNLNLPTLGERLLEYFDIRRYFSAVIGPEKVSRNKPDPEMMLKVMSELGAEPEKTLVVGDSHLDVLAGKRAGAHTCGVTYGIGDLKELVRAEPDFLICSLSGLTLLLC</sequence>
<dbReference type="SUPFAM" id="SSF56784">
    <property type="entry name" value="HAD-like"/>
    <property type="match status" value="1"/>
</dbReference>
<dbReference type="InterPro" id="IPR036412">
    <property type="entry name" value="HAD-like_sf"/>
</dbReference>
<dbReference type="InterPro" id="IPR041492">
    <property type="entry name" value="HAD_2"/>
</dbReference>
<dbReference type="AlphaFoldDB" id="A0A5S5ASR6"/>
<gene>
    <name evidence="1" type="ORF">LZ11_01199</name>
</gene>
<dbReference type="GO" id="GO:0006281">
    <property type="term" value="P:DNA repair"/>
    <property type="evidence" value="ECO:0007669"/>
    <property type="project" value="TreeGrafter"/>
</dbReference>